<keyword evidence="2 5" id="KW-0645">Protease</keyword>
<gene>
    <name evidence="8" type="ORF">J0X25_13170</name>
</gene>
<feature type="active site" description="Charge relay system" evidence="5">
    <location>
        <position position="138"/>
    </location>
</feature>
<evidence type="ECO:0000256" key="6">
    <source>
        <dbReference type="RuleBase" id="RU003355"/>
    </source>
</evidence>
<name>A0A8A2V8V3_9EURY</name>
<evidence type="ECO:0000259" key="7">
    <source>
        <dbReference type="Pfam" id="PF00082"/>
    </source>
</evidence>
<dbReference type="GO" id="GO:0006508">
    <property type="term" value="P:proteolysis"/>
    <property type="evidence" value="ECO:0007669"/>
    <property type="project" value="UniProtKB-KW"/>
</dbReference>
<feature type="active site" description="Charge relay system" evidence="5">
    <location>
        <position position="173"/>
    </location>
</feature>
<dbReference type="InterPro" id="IPR023828">
    <property type="entry name" value="Peptidase_S8_Ser-AS"/>
</dbReference>
<dbReference type="InterPro" id="IPR050131">
    <property type="entry name" value="Peptidase_S8_subtilisin-like"/>
</dbReference>
<dbReference type="GO" id="GO:0004252">
    <property type="term" value="F:serine-type endopeptidase activity"/>
    <property type="evidence" value="ECO:0007669"/>
    <property type="project" value="UniProtKB-UniRule"/>
</dbReference>
<organism evidence="8 9">
    <name type="scientific">Haloterrigena alkaliphila</name>
    <dbReference type="NCBI Taxonomy" id="2816475"/>
    <lineage>
        <taxon>Archaea</taxon>
        <taxon>Methanobacteriati</taxon>
        <taxon>Methanobacteriota</taxon>
        <taxon>Stenosarchaea group</taxon>
        <taxon>Halobacteria</taxon>
        <taxon>Halobacteriales</taxon>
        <taxon>Natrialbaceae</taxon>
        <taxon>Haloterrigena</taxon>
    </lineage>
</organism>
<evidence type="ECO:0000256" key="4">
    <source>
        <dbReference type="ARBA" id="ARBA00022825"/>
    </source>
</evidence>
<dbReference type="SUPFAM" id="SSF52743">
    <property type="entry name" value="Subtilisin-like"/>
    <property type="match status" value="1"/>
</dbReference>
<accession>A0A8A2V8V3</accession>
<dbReference type="InterPro" id="IPR023827">
    <property type="entry name" value="Peptidase_S8_Asp-AS"/>
</dbReference>
<dbReference type="EMBL" id="CP071462">
    <property type="protein sequence ID" value="QSW98343.1"/>
    <property type="molecule type" value="Genomic_DNA"/>
</dbReference>
<sequence>MTDYSRRTVLTVSGGVLGGLATGTTVTAAARRDRFVVETRGDADLGGLEVVHEMPGVTFAVVRGDESELRRADAVRDYAPDIELELEEPTVNEAAPTVDAADAPDDPLYPYQWDKQALDVPTAHETTRGEGTRVAIIDTGVAADHPDLEVDEELSRNFTADEFGAANAAGGYHGTHVGGIVAAETDNGKGVTGTAPATDLVDCRVFSPDATALFGDILAAMVYSATIDADVANLSLGAYPVPRNAYRDEDGELVTGHGDFYGKVLTSTTTHVNREGTLLVMAAGNADADLQHDGNVISLPNEAARSFSVSATGPIGFGHALADDAPLQAPPESPATYTNYGTNAVAIGAPGGDFDQSLEEVIGGLPALYYDLVFSTISEPVYERDEDGELVDIADYEHSYSWAAGTSMAAPQVAGAAALVKSVNPEYGANQVRSALTEAAEVPDGYDKEFYGSGFLNILDAL</sequence>
<feature type="domain" description="Peptidase S8/S53" evidence="7">
    <location>
        <begin position="129"/>
        <end position="454"/>
    </location>
</feature>
<evidence type="ECO:0000256" key="5">
    <source>
        <dbReference type="PROSITE-ProRule" id="PRU01240"/>
    </source>
</evidence>
<dbReference type="InterPro" id="IPR015500">
    <property type="entry name" value="Peptidase_S8_subtilisin-rel"/>
</dbReference>
<evidence type="ECO:0000256" key="2">
    <source>
        <dbReference type="ARBA" id="ARBA00022670"/>
    </source>
</evidence>
<keyword evidence="3 5" id="KW-0378">Hydrolase</keyword>
<keyword evidence="9" id="KW-1185">Reference proteome</keyword>
<protein>
    <submittedName>
        <fullName evidence="8">S8 family serine peptidase</fullName>
    </submittedName>
</protein>
<dbReference type="GeneID" id="63188273"/>
<dbReference type="InterPro" id="IPR006311">
    <property type="entry name" value="TAT_signal"/>
</dbReference>
<dbReference type="PANTHER" id="PTHR43806">
    <property type="entry name" value="PEPTIDASE S8"/>
    <property type="match status" value="1"/>
</dbReference>
<keyword evidence="4 5" id="KW-0720">Serine protease</keyword>
<evidence type="ECO:0000256" key="1">
    <source>
        <dbReference type="ARBA" id="ARBA00011073"/>
    </source>
</evidence>
<dbReference type="PROSITE" id="PS51318">
    <property type="entry name" value="TAT"/>
    <property type="match status" value="1"/>
</dbReference>
<reference evidence="8 9" key="1">
    <citation type="submission" date="2021-03" db="EMBL/GenBank/DDBJ databases">
        <title>Haloterrigena longa sp. nov. and Haloterrigena limicola sp. nov., extremely halophilic archaea isolated from a salt lake.</title>
        <authorList>
            <person name="Henglin C."/>
        </authorList>
    </citation>
    <scope>NUCLEOTIDE SEQUENCE [LARGE SCALE GENOMIC DNA]</scope>
    <source>
        <strain evidence="8 9">KZCA68</strain>
    </source>
</reference>
<dbReference type="InterPro" id="IPR036852">
    <property type="entry name" value="Peptidase_S8/S53_dom_sf"/>
</dbReference>
<dbReference type="Gene3D" id="3.40.50.200">
    <property type="entry name" value="Peptidase S8/S53 domain"/>
    <property type="match status" value="1"/>
</dbReference>
<dbReference type="RefSeq" id="WP_207287953.1">
    <property type="nucleotide sequence ID" value="NZ_CP071462.1"/>
</dbReference>
<dbReference type="PROSITE" id="PS00137">
    <property type="entry name" value="SUBTILASE_HIS"/>
    <property type="match status" value="1"/>
</dbReference>
<dbReference type="PROSITE" id="PS51892">
    <property type="entry name" value="SUBTILASE"/>
    <property type="match status" value="1"/>
</dbReference>
<evidence type="ECO:0000313" key="9">
    <source>
        <dbReference type="Proteomes" id="UP000663203"/>
    </source>
</evidence>
<dbReference type="PROSITE" id="PS00136">
    <property type="entry name" value="SUBTILASE_ASP"/>
    <property type="match status" value="1"/>
</dbReference>
<proteinExistence type="inferred from homology"/>
<dbReference type="InterPro" id="IPR000209">
    <property type="entry name" value="Peptidase_S8/S53_dom"/>
</dbReference>
<dbReference type="Proteomes" id="UP000663203">
    <property type="component" value="Chromosome"/>
</dbReference>
<dbReference type="PROSITE" id="PS00138">
    <property type="entry name" value="SUBTILASE_SER"/>
    <property type="match status" value="1"/>
</dbReference>
<evidence type="ECO:0000256" key="3">
    <source>
        <dbReference type="ARBA" id="ARBA00022801"/>
    </source>
</evidence>
<dbReference type="Pfam" id="PF00082">
    <property type="entry name" value="Peptidase_S8"/>
    <property type="match status" value="1"/>
</dbReference>
<dbReference type="AlphaFoldDB" id="A0A8A2V8V3"/>
<dbReference type="InterPro" id="IPR022398">
    <property type="entry name" value="Peptidase_S8_His-AS"/>
</dbReference>
<evidence type="ECO:0000313" key="8">
    <source>
        <dbReference type="EMBL" id="QSW98343.1"/>
    </source>
</evidence>
<feature type="active site" description="Charge relay system" evidence="5">
    <location>
        <position position="407"/>
    </location>
</feature>
<dbReference type="KEGG" id="hakz:J0X25_13170"/>
<comment type="similarity">
    <text evidence="1 5 6">Belongs to the peptidase S8 family.</text>
</comment>
<dbReference type="PANTHER" id="PTHR43806:SF11">
    <property type="entry name" value="CEREVISIN-RELATED"/>
    <property type="match status" value="1"/>
</dbReference>
<dbReference type="PRINTS" id="PR00723">
    <property type="entry name" value="SUBTILISIN"/>
</dbReference>